<dbReference type="PANTHER" id="PTHR37042:SF4">
    <property type="entry name" value="OUTER MEMBRANE PROTEIN RV1973"/>
    <property type="match status" value="1"/>
</dbReference>
<proteinExistence type="predicted"/>
<evidence type="ECO:0000256" key="2">
    <source>
        <dbReference type="ARBA" id="ARBA00023136"/>
    </source>
</evidence>
<accession>A0ABM9LZC6</accession>
<keyword evidence="2" id="KW-0472">Membrane</keyword>
<evidence type="ECO:0000313" key="4">
    <source>
        <dbReference type="Proteomes" id="UP001190464"/>
    </source>
</evidence>
<name>A0ABM9LZC6_9MYCO</name>
<dbReference type="PANTHER" id="PTHR37042">
    <property type="entry name" value="OUTER MEMBRANE PROTEIN RV1973"/>
    <property type="match status" value="1"/>
</dbReference>
<reference evidence="3 4" key="1">
    <citation type="submission" date="2023-08" db="EMBL/GenBank/DDBJ databases">
        <authorList>
            <person name="Folkvardsen B D."/>
            <person name="Norman A."/>
        </authorList>
    </citation>
    <scope>NUCLEOTIDE SEQUENCE [LARGE SCALE GENOMIC DNA]</scope>
    <source>
        <strain evidence="3 4">Mu0102</strain>
    </source>
</reference>
<gene>
    <name evidence="3" type="ORF">MU0102_003040</name>
</gene>
<sequence>MTVVETPSVEAARVVPTDSPQSRLRRAIRPAAILCAAAVLAGSGYQSWLLYQQHRSTLAGREASEAATQYAELLTTANPSTVDRQITELLDRSTGTFHDRYAKQSSELRAMLIANQVTTRGTVIDAAVKSADVTDATVLLFVEQTFSSAVLKKTPGGQIAQAPADVTAMALTLHKDSGRWLVSDVVAGQQQ</sequence>
<keyword evidence="4" id="KW-1185">Reference proteome</keyword>
<dbReference type="RefSeq" id="WP_308483881.1">
    <property type="nucleotide sequence ID" value="NZ_OY726398.1"/>
</dbReference>
<comment type="subcellular location">
    <subcellularLocation>
        <location evidence="1">Membrane</location>
    </subcellularLocation>
</comment>
<evidence type="ECO:0000256" key="1">
    <source>
        <dbReference type="ARBA" id="ARBA00004370"/>
    </source>
</evidence>
<dbReference type="EMBL" id="OY726398">
    <property type="protein sequence ID" value="CAJ1507339.1"/>
    <property type="molecule type" value="Genomic_DNA"/>
</dbReference>
<evidence type="ECO:0000313" key="3">
    <source>
        <dbReference type="EMBL" id="CAJ1507339.1"/>
    </source>
</evidence>
<dbReference type="Proteomes" id="UP001190464">
    <property type="component" value="Chromosome"/>
</dbReference>
<organism evidence="3 4">
    <name type="scientific">[Mycobacterium] holstebronense</name>
    <dbReference type="NCBI Taxonomy" id="3064288"/>
    <lineage>
        <taxon>Bacteria</taxon>
        <taxon>Bacillati</taxon>
        <taxon>Actinomycetota</taxon>
        <taxon>Actinomycetes</taxon>
        <taxon>Mycobacteriales</taxon>
        <taxon>Mycobacteriaceae</taxon>
        <taxon>Mycolicibacterium</taxon>
    </lineage>
</organism>
<protein>
    <submittedName>
        <fullName evidence="3">Mce protein</fullName>
    </submittedName>
</protein>